<dbReference type="Proteomes" id="UP000198716">
    <property type="component" value="Unassembled WGS sequence"/>
</dbReference>
<dbReference type="AlphaFoldDB" id="A0A1I1XLX0"/>
<feature type="transmembrane region" description="Helical" evidence="1">
    <location>
        <begin position="12"/>
        <end position="35"/>
    </location>
</feature>
<keyword evidence="3" id="KW-0489">Methyltransferase</keyword>
<feature type="transmembrane region" description="Helical" evidence="1">
    <location>
        <begin position="124"/>
        <end position="143"/>
    </location>
</feature>
<reference evidence="4" key="1">
    <citation type="submission" date="2016-10" db="EMBL/GenBank/DDBJ databases">
        <authorList>
            <person name="Varghese N."/>
            <person name="Submissions S."/>
        </authorList>
    </citation>
    <scope>NUCLEOTIDE SEQUENCE [LARGE SCALE GENOMIC DNA]</scope>
    <source>
        <strain evidence="4">DSM 45004</strain>
    </source>
</reference>
<dbReference type="Pfam" id="PF01478">
    <property type="entry name" value="Peptidase_A24"/>
    <property type="match status" value="1"/>
</dbReference>
<keyword evidence="3" id="KW-0808">Transferase</keyword>
<feature type="domain" description="Prepilin type IV endopeptidase peptidase" evidence="2">
    <location>
        <begin position="79"/>
        <end position="187"/>
    </location>
</feature>
<keyword evidence="1" id="KW-0812">Transmembrane</keyword>
<accession>A0A1I1XLX0</accession>
<dbReference type="InterPro" id="IPR000045">
    <property type="entry name" value="Prepilin_IV_endopep_pep"/>
</dbReference>
<dbReference type="GO" id="GO:0008168">
    <property type="term" value="F:methyltransferase activity"/>
    <property type="evidence" value="ECO:0007669"/>
    <property type="project" value="UniProtKB-KW"/>
</dbReference>
<dbReference type="GO" id="GO:0004190">
    <property type="term" value="F:aspartic-type endopeptidase activity"/>
    <property type="evidence" value="ECO:0007669"/>
    <property type="project" value="InterPro"/>
</dbReference>
<dbReference type="RefSeq" id="WP_092927409.1">
    <property type="nucleotide sequence ID" value="NZ_FOMZ01000007.1"/>
</dbReference>
<protein>
    <submittedName>
        <fullName evidence="3">Leader peptidase (Prepilin peptidase) / N-methyltransferase</fullName>
    </submittedName>
</protein>
<sequence length="234" mass="23973">MFDGSLATPLSVSLAVGVLFPLGWSCGAECARLAARALGGTTPIRGLPCRAALAVLWASLAPAVCYGGLDLRWLPVPMLVGWFGVALATCDLIAARLPDRLTFPALVPLLAVLCHWAAVTRCWSALWCGLVGSLLFGGCYALVRLVRPAALGPGDVKLACVLGLPLGAADPLGVPAVMLAAASLTLLAAALTLRWRIPHGPAMLLPAWLVTALPALPLPAPPLPIPLPTGPPTG</sequence>
<gene>
    <name evidence="3" type="ORF">SAMN04487819_107273</name>
</gene>
<feature type="transmembrane region" description="Helical" evidence="1">
    <location>
        <begin position="75"/>
        <end position="94"/>
    </location>
</feature>
<organism evidence="3 4">
    <name type="scientific">Actinopolyspora alba</name>
    <dbReference type="NCBI Taxonomy" id="673379"/>
    <lineage>
        <taxon>Bacteria</taxon>
        <taxon>Bacillati</taxon>
        <taxon>Actinomycetota</taxon>
        <taxon>Actinomycetes</taxon>
        <taxon>Actinopolysporales</taxon>
        <taxon>Actinopolysporaceae</taxon>
        <taxon>Actinopolyspora</taxon>
        <taxon>Actinopolyspora alba group</taxon>
    </lineage>
</organism>
<keyword evidence="1" id="KW-0472">Membrane</keyword>
<evidence type="ECO:0000313" key="4">
    <source>
        <dbReference type="Proteomes" id="UP000198716"/>
    </source>
</evidence>
<dbReference type="GO" id="GO:0032259">
    <property type="term" value="P:methylation"/>
    <property type="evidence" value="ECO:0007669"/>
    <property type="project" value="UniProtKB-KW"/>
</dbReference>
<dbReference type="Gene3D" id="1.20.120.1220">
    <property type="match status" value="1"/>
</dbReference>
<evidence type="ECO:0000259" key="2">
    <source>
        <dbReference type="Pfam" id="PF01478"/>
    </source>
</evidence>
<evidence type="ECO:0000313" key="3">
    <source>
        <dbReference type="EMBL" id="SFE08399.1"/>
    </source>
</evidence>
<proteinExistence type="predicted"/>
<dbReference type="EMBL" id="FOMZ01000007">
    <property type="protein sequence ID" value="SFE08399.1"/>
    <property type="molecule type" value="Genomic_DNA"/>
</dbReference>
<keyword evidence="1" id="KW-1133">Transmembrane helix</keyword>
<keyword evidence="4" id="KW-1185">Reference proteome</keyword>
<name>A0A1I1XLX0_9ACTN</name>
<feature type="transmembrane region" description="Helical" evidence="1">
    <location>
        <begin position="174"/>
        <end position="195"/>
    </location>
</feature>
<feature type="transmembrane region" description="Helical" evidence="1">
    <location>
        <begin position="101"/>
        <end position="118"/>
    </location>
</feature>
<dbReference type="GO" id="GO:0016020">
    <property type="term" value="C:membrane"/>
    <property type="evidence" value="ECO:0007669"/>
    <property type="project" value="InterPro"/>
</dbReference>
<evidence type="ECO:0000256" key="1">
    <source>
        <dbReference type="SAM" id="Phobius"/>
    </source>
</evidence>